<proteinExistence type="predicted"/>
<gene>
    <name evidence="1" type="ORF">EM151A_0311</name>
</gene>
<organism evidence="1 2">
    <name type="scientific">Enterococcus mundtii</name>
    <dbReference type="NCBI Taxonomy" id="53346"/>
    <lineage>
        <taxon>Bacteria</taxon>
        <taxon>Bacillati</taxon>
        <taxon>Bacillota</taxon>
        <taxon>Bacilli</taxon>
        <taxon>Lactobacillales</taxon>
        <taxon>Enterococcaceae</taxon>
        <taxon>Enterococcus</taxon>
    </lineage>
</organism>
<name>A0AAI8WCM1_ENTMU</name>
<evidence type="ECO:0000313" key="2">
    <source>
        <dbReference type="Proteomes" id="UP000509460"/>
    </source>
</evidence>
<reference evidence="1 2" key="1">
    <citation type="submission" date="2019-07" db="EMBL/GenBank/DDBJ databases">
        <title>antibiotic susceptibility of plant-derived lactic acid bacteria.</title>
        <authorList>
            <person name="Sugiyama M."/>
            <person name="Noda M."/>
        </authorList>
    </citation>
    <scope>NUCLEOTIDE SEQUENCE [LARGE SCALE GENOMIC DNA]</scope>
    <source>
        <strain evidence="1 2">15-1A</strain>
    </source>
</reference>
<protein>
    <submittedName>
        <fullName evidence="1">Uncharacterized protein</fullName>
    </submittedName>
</protein>
<accession>A0AAI8WCM1</accession>
<dbReference type="AlphaFoldDB" id="A0AAI8WCM1"/>
<evidence type="ECO:0000313" key="1">
    <source>
        <dbReference type="EMBL" id="BBM13553.1"/>
    </source>
</evidence>
<dbReference type="Proteomes" id="UP000509460">
    <property type="component" value="Chromosome"/>
</dbReference>
<sequence length="64" mass="7795">MLNLEILIRLKWRYLNRLKLTITRNAYILERVGHANMRTTLEIYKQVSNTTKEKLIQETDSWIF</sequence>
<dbReference type="EMBL" id="AP019810">
    <property type="protein sequence ID" value="BBM13553.1"/>
    <property type="molecule type" value="Genomic_DNA"/>
</dbReference>